<evidence type="ECO:0000313" key="2">
    <source>
        <dbReference type="Proteomes" id="UP001239111"/>
    </source>
</evidence>
<reference evidence="1" key="1">
    <citation type="submission" date="2023-04" db="EMBL/GenBank/DDBJ databases">
        <title>A chromosome-level genome assembly of the parasitoid wasp Eretmocerus hayati.</title>
        <authorList>
            <person name="Zhong Y."/>
            <person name="Liu S."/>
            <person name="Liu Y."/>
        </authorList>
    </citation>
    <scope>NUCLEOTIDE SEQUENCE</scope>
    <source>
        <strain evidence="1">ZJU_SS_LIU_2023</strain>
    </source>
</reference>
<evidence type="ECO:0000313" key="1">
    <source>
        <dbReference type="EMBL" id="KAJ8667850.1"/>
    </source>
</evidence>
<dbReference type="EMBL" id="CM056744">
    <property type="protein sequence ID" value="KAJ8667850.1"/>
    <property type="molecule type" value="Genomic_DNA"/>
</dbReference>
<organism evidence="1 2">
    <name type="scientific">Eretmocerus hayati</name>
    <dbReference type="NCBI Taxonomy" id="131215"/>
    <lineage>
        <taxon>Eukaryota</taxon>
        <taxon>Metazoa</taxon>
        <taxon>Ecdysozoa</taxon>
        <taxon>Arthropoda</taxon>
        <taxon>Hexapoda</taxon>
        <taxon>Insecta</taxon>
        <taxon>Pterygota</taxon>
        <taxon>Neoptera</taxon>
        <taxon>Endopterygota</taxon>
        <taxon>Hymenoptera</taxon>
        <taxon>Apocrita</taxon>
        <taxon>Proctotrupomorpha</taxon>
        <taxon>Chalcidoidea</taxon>
        <taxon>Aphelinidae</taxon>
        <taxon>Aphelininae</taxon>
        <taxon>Eretmocerus</taxon>
    </lineage>
</organism>
<name>A0ACC2N9M5_9HYME</name>
<keyword evidence="2" id="KW-1185">Reference proteome</keyword>
<proteinExistence type="predicted"/>
<gene>
    <name evidence="1" type="ORF">QAD02_009513</name>
</gene>
<accession>A0ACC2N9M5</accession>
<comment type="caution">
    <text evidence="1">The sequence shown here is derived from an EMBL/GenBank/DDBJ whole genome shotgun (WGS) entry which is preliminary data.</text>
</comment>
<protein>
    <submittedName>
        <fullName evidence="1">Uncharacterized protein</fullName>
    </submittedName>
</protein>
<sequence>MPPFGETSSIIKLESAQIMREIFLVFLGFLIGGIIVYMAYETTTYKRQRVEGGQAVPRAPRGKSPWNVDSLTQPEFIWWLSPDPQDRQRFVCRVCDRSYAFSQRTCLTDHIEKQKHIRLFGAAEREGRLIQNVAVGSVTGFYVTMKKDVLHLQVLNCVCHTSAIIAEKSSKELPSEVESLMRKFCTCGTRWLEGYKCYSVLFEYWDPLLNYFTVEVFKHQEDQERIKILGWLQDRRLQALVAFLGYNLDFFNKFNAQYQAKELLAPKLWRSIETLMSNIASNHVRPEALPHITSIDFNLAENARVLHEIVVGENCLQVLNRLPPEDVTYVRQFAEKFYVKFIIEMRSRLLEHRPLLENLIFLEPSVALAEDRNFSNIEFVCTHYFTQLNLPAVQVEWQRLPQHFQPNEIAQYVTLDAESFWKIVIKLKLDDRLLFPALTELTAIVSTIPHSNAEPERVFSDVNEFKDWKSNRTLTELLNCRCFIRSNNEAYPEQNALNFEPENEHFRLFNSGDMYGKAAQRQQDEQDVEQDEPQEPIDAVH</sequence>
<dbReference type="Proteomes" id="UP001239111">
    <property type="component" value="Chromosome 4"/>
</dbReference>